<dbReference type="PANTHER" id="PTHR30272">
    <property type="entry name" value="3-HYDROXYACYL-[ACYL-CARRIER-PROTEIN] DEHYDRATASE"/>
    <property type="match status" value="1"/>
</dbReference>
<dbReference type="AlphaFoldDB" id="A0A1M6PAT3"/>
<gene>
    <name evidence="2" type="ORF">SAMN04488513_11919</name>
</gene>
<dbReference type="OrthoDB" id="9772788at2"/>
<sequence>MPLNAILDKLPYDEPFLFVDQLVSIDENGVEGSYSFDPHAWFYKGHFKNRPITPGVILTECCAQIGVVCLGVYLLNGKSPGDRGPIQIALSSSEMEFYVPVYPGERVSVKSRKLYFRFHKLKCEVKMYNAKEELVCKGSIAGMIKPLPNG</sequence>
<dbReference type="InterPro" id="IPR013114">
    <property type="entry name" value="FabA_FabZ"/>
</dbReference>
<dbReference type="CDD" id="cd00493">
    <property type="entry name" value="FabA_FabZ"/>
    <property type="match status" value="1"/>
</dbReference>
<dbReference type="GO" id="GO:0016829">
    <property type="term" value="F:lyase activity"/>
    <property type="evidence" value="ECO:0007669"/>
    <property type="project" value="UniProtKB-KW"/>
</dbReference>
<dbReference type="Pfam" id="PF07977">
    <property type="entry name" value="FabA"/>
    <property type="match status" value="1"/>
</dbReference>
<evidence type="ECO:0000313" key="2">
    <source>
        <dbReference type="EMBL" id="SHK04982.1"/>
    </source>
</evidence>
<keyword evidence="1" id="KW-0456">Lyase</keyword>
<accession>A0A1M6PAT3</accession>
<name>A0A1M6PAT3_9FLAO</name>
<reference evidence="3" key="1">
    <citation type="submission" date="2016-11" db="EMBL/GenBank/DDBJ databases">
        <authorList>
            <person name="Varghese N."/>
            <person name="Submissions S."/>
        </authorList>
    </citation>
    <scope>NUCLEOTIDE SEQUENCE [LARGE SCALE GENOMIC DNA]</scope>
    <source>
        <strain evidence="3">DSM 19858</strain>
    </source>
</reference>
<dbReference type="Gene3D" id="3.10.129.10">
    <property type="entry name" value="Hotdog Thioesterase"/>
    <property type="match status" value="1"/>
</dbReference>
<dbReference type="EMBL" id="FQYU01000019">
    <property type="protein sequence ID" value="SHK04982.1"/>
    <property type="molecule type" value="Genomic_DNA"/>
</dbReference>
<dbReference type="PANTHER" id="PTHR30272:SF1">
    <property type="entry name" value="3-HYDROXYACYL-[ACYL-CARRIER-PROTEIN] DEHYDRATASE"/>
    <property type="match status" value="1"/>
</dbReference>
<organism evidence="2 3">
    <name type="scientific">Pseudozobellia thermophila</name>
    <dbReference type="NCBI Taxonomy" id="192903"/>
    <lineage>
        <taxon>Bacteria</taxon>
        <taxon>Pseudomonadati</taxon>
        <taxon>Bacteroidota</taxon>
        <taxon>Flavobacteriia</taxon>
        <taxon>Flavobacteriales</taxon>
        <taxon>Flavobacteriaceae</taxon>
        <taxon>Pseudozobellia</taxon>
    </lineage>
</organism>
<proteinExistence type="predicted"/>
<evidence type="ECO:0000256" key="1">
    <source>
        <dbReference type="ARBA" id="ARBA00023239"/>
    </source>
</evidence>
<dbReference type="STRING" id="192903.SAMN04488513_11919"/>
<dbReference type="SUPFAM" id="SSF54637">
    <property type="entry name" value="Thioesterase/thiol ester dehydrase-isomerase"/>
    <property type="match status" value="1"/>
</dbReference>
<dbReference type="Proteomes" id="UP000184543">
    <property type="component" value="Unassembled WGS sequence"/>
</dbReference>
<dbReference type="InterPro" id="IPR029069">
    <property type="entry name" value="HotDog_dom_sf"/>
</dbReference>
<dbReference type="RefSeq" id="WP_072995931.1">
    <property type="nucleotide sequence ID" value="NZ_FQYU01000019.1"/>
</dbReference>
<evidence type="ECO:0000313" key="3">
    <source>
        <dbReference type="Proteomes" id="UP000184543"/>
    </source>
</evidence>
<protein>
    <submittedName>
        <fullName evidence="2">3-hydroxyacyl-[acyl-carrier-protein] dehydratase</fullName>
    </submittedName>
</protein>
<keyword evidence="3" id="KW-1185">Reference proteome</keyword>